<dbReference type="PROSITE" id="PS51898">
    <property type="entry name" value="TYR_RECOMBINASE"/>
    <property type="match status" value="1"/>
</dbReference>
<gene>
    <name evidence="3" type="ORF">AVL55_11190</name>
</gene>
<proteinExistence type="predicted"/>
<dbReference type="GO" id="GO:0015074">
    <property type="term" value="P:DNA integration"/>
    <property type="evidence" value="ECO:0007669"/>
    <property type="project" value="InterPro"/>
</dbReference>
<dbReference type="GO" id="GO:0003677">
    <property type="term" value="F:DNA binding"/>
    <property type="evidence" value="ECO:0007669"/>
    <property type="project" value="InterPro"/>
</dbReference>
<dbReference type="Proteomes" id="UP000063991">
    <property type="component" value="Chromosome"/>
</dbReference>
<evidence type="ECO:0000256" key="1">
    <source>
        <dbReference type="ARBA" id="ARBA00023172"/>
    </source>
</evidence>
<dbReference type="SUPFAM" id="SSF56349">
    <property type="entry name" value="DNA breaking-rejoining enzymes"/>
    <property type="match status" value="1"/>
</dbReference>
<dbReference type="InterPro" id="IPR013762">
    <property type="entry name" value="Integrase-like_cat_sf"/>
</dbReference>
<organism evidence="3 4">
    <name type="scientific">Alteromonas macleodii</name>
    <name type="common">Pseudoalteromonas macleodii</name>
    <dbReference type="NCBI Taxonomy" id="28108"/>
    <lineage>
        <taxon>Bacteria</taxon>
        <taxon>Pseudomonadati</taxon>
        <taxon>Pseudomonadota</taxon>
        <taxon>Gammaproteobacteria</taxon>
        <taxon>Alteromonadales</taxon>
        <taxon>Alteromonadaceae</taxon>
        <taxon>Alteromonas/Salinimonas group</taxon>
        <taxon>Alteromonas</taxon>
    </lineage>
</organism>
<keyword evidence="1" id="KW-0233">DNA recombination</keyword>
<dbReference type="AlphaFoldDB" id="A0A126Q0C1"/>
<name>A0A126Q0C1_ALTMA</name>
<dbReference type="InterPro" id="IPR011010">
    <property type="entry name" value="DNA_brk_join_enz"/>
</dbReference>
<feature type="domain" description="Tyr recombinase" evidence="2">
    <location>
        <begin position="201"/>
        <end position="450"/>
    </location>
</feature>
<dbReference type="OrthoDB" id="6402941at2"/>
<evidence type="ECO:0000313" key="4">
    <source>
        <dbReference type="Proteomes" id="UP000063991"/>
    </source>
</evidence>
<protein>
    <recommendedName>
        <fullName evidence="2">Tyr recombinase domain-containing protein</fullName>
    </recommendedName>
</protein>
<accession>A0A126Q0C1</accession>
<reference evidence="3 4" key="1">
    <citation type="submission" date="2015-12" db="EMBL/GenBank/DDBJ databases">
        <authorList>
            <person name="Shamseldin A."/>
            <person name="Moawad H."/>
            <person name="Abd El-Rahim W.M."/>
            <person name="Sadowsky M.J."/>
        </authorList>
    </citation>
    <scope>NUCLEOTIDE SEQUENCE [LARGE SCALE GENOMIC DNA]</scope>
    <source>
        <strain evidence="3 4">D7</strain>
    </source>
</reference>
<dbReference type="InterPro" id="IPR002104">
    <property type="entry name" value="Integrase_catalytic"/>
</dbReference>
<dbReference type="GO" id="GO:0006310">
    <property type="term" value="P:DNA recombination"/>
    <property type="evidence" value="ECO:0007669"/>
    <property type="project" value="UniProtKB-KW"/>
</dbReference>
<sequence length="476" mass="55815">MKLVPSNPYYHVHWCEETTEFGRERPFPLVYMNNGELCYSLLAYLKHLYSVGAGKHTSSLYDLFRCISEITIFYERSSKEHTRWKQEPRTLIIDYFEKSLHGTIHRGNCNLGLWWEGSSVKNIKRKLRVFSKYEEFCAEYLSTDSLRSTEILCQSTIEYNVYRKRQDYSLLKHLKGVNTDSKKQSVIFSHGQEPETRVENSTPNFFPPELVTKFIESALDDNQRAIYLLCAFTGLRASEAMHVLISDVVVNKKTAEFELIVSHPVSGSSWCHETRRLKRRKEILGSYNNAQYFDPSLSSKELQFVRYPIARVNVPKPLHLGWKGVLLEPQHSTFGYVVQWTEDAAKLKFFEIVQRYLLSQKRCNHPYLFCSKNGAPLSISTYSKRFERESLRLTGEKYNPHSLRHFTGFYICNYLDVSIDIAQKVLRHHHSSSTQRYFNMSAEKFSETLKKAKGIEINEKNKWKQIPFREELLKLI</sequence>
<dbReference type="EMBL" id="CP014323">
    <property type="protein sequence ID" value="AMJ98682.1"/>
    <property type="molecule type" value="Genomic_DNA"/>
</dbReference>
<dbReference type="Pfam" id="PF00589">
    <property type="entry name" value="Phage_integrase"/>
    <property type="match status" value="1"/>
</dbReference>
<evidence type="ECO:0000259" key="2">
    <source>
        <dbReference type="PROSITE" id="PS51898"/>
    </source>
</evidence>
<evidence type="ECO:0000313" key="3">
    <source>
        <dbReference type="EMBL" id="AMJ98682.1"/>
    </source>
</evidence>
<dbReference type="Gene3D" id="1.10.443.10">
    <property type="entry name" value="Intergrase catalytic core"/>
    <property type="match status" value="1"/>
</dbReference>
<dbReference type="RefSeq" id="WP_061095189.1">
    <property type="nucleotide sequence ID" value="NZ_CP014323.1"/>
</dbReference>